<dbReference type="OMA" id="YHANDET"/>
<dbReference type="VEuPathDB" id="FungiDB:SPRG_06543"/>
<protein>
    <submittedName>
        <fullName evidence="2">Uncharacterized protein</fullName>
    </submittedName>
</protein>
<proteinExistence type="predicted"/>
<organism evidence="2 3">
    <name type="scientific">Saprolegnia parasitica (strain CBS 223.65)</name>
    <dbReference type="NCBI Taxonomy" id="695850"/>
    <lineage>
        <taxon>Eukaryota</taxon>
        <taxon>Sar</taxon>
        <taxon>Stramenopiles</taxon>
        <taxon>Oomycota</taxon>
        <taxon>Saprolegniomycetes</taxon>
        <taxon>Saprolegniales</taxon>
        <taxon>Saprolegniaceae</taxon>
        <taxon>Saprolegnia</taxon>
    </lineage>
</organism>
<feature type="transmembrane region" description="Helical" evidence="1">
    <location>
        <begin position="283"/>
        <end position="307"/>
    </location>
</feature>
<dbReference type="EMBL" id="KK583210">
    <property type="protein sequence ID" value="KDO28689.1"/>
    <property type="molecule type" value="Genomic_DNA"/>
</dbReference>
<evidence type="ECO:0000313" key="3">
    <source>
        <dbReference type="Proteomes" id="UP000030745"/>
    </source>
</evidence>
<sequence length="632" mass="70968">MAWREVYVGARRLSCCAAACLLLYIEISGSLATNASLVGVAGDSSVSAVYTSPLIALFLKQPPVQVLPTFAYLNSTDGGRTIRVFEDNCHCDIPSTMYSHAYLTRLLSHLLGEHRSWHAPFDAATTSVVVDCHYDGIRWNDTTALKVYLVDKLSYVVSTIILQTLNVRRSAKHIDTVCGFATIHVGDSYHHLLRLEFPFNVGPFDEVKVNAPALAAWDVTVLRTGEALLAYGTSGVFRETPKTQGNYFYYNWSTPVDGDAFLTYTEYLEVPFSVDCYAWGRCLLGLGVSVLLILHMLVSSVIAFNLYKQDGTLWIPDLYPAIQWRIQLRAVLLLLATVANHGWHVLEYCLKHGNARLRLDDGFVLDAMVRSDGATYLLAIAVGLADLLHLRVGLDVLLSIYMVCLIHREALVHVCAACVSASDAFLSRNYVASIVSEPGAAMSLWTYHANDETPVALLLTELMWFLVALLLVVVYMLCVKAWSTRQRRRVQAEVFADVAPRRRPALKDTSLLRHQSWRQRTLTENFEQSDVQLLSLTYGIIAPFPDDPTHDGFLSPSGVWLLGHLILCDRYLVCVRDYPWLWLNVLCRRNVGRVYCFRIHRNGHTSANLELLPFHAVVARDLVTRLSLRHLH</sequence>
<reference evidence="2 3" key="1">
    <citation type="journal article" date="2013" name="PLoS Genet.">
        <title>Distinctive expansion of potential virulence genes in the genome of the oomycete fish pathogen Saprolegnia parasitica.</title>
        <authorList>
            <person name="Jiang R.H."/>
            <person name="de Bruijn I."/>
            <person name="Haas B.J."/>
            <person name="Belmonte R."/>
            <person name="Lobach L."/>
            <person name="Christie J."/>
            <person name="van den Ackerveken G."/>
            <person name="Bottin A."/>
            <person name="Bulone V."/>
            <person name="Diaz-Moreno S.M."/>
            <person name="Dumas B."/>
            <person name="Fan L."/>
            <person name="Gaulin E."/>
            <person name="Govers F."/>
            <person name="Grenville-Briggs L.J."/>
            <person name="Horner N.R."/>
            <person name="Levin J.Z."/>
            <person name="Mammella M."/>
            <person name="Meijer H.J."/>
            <person name="Morris P."/>
            <person name="Nusbaum C."/>
            <person name="Oome S."/>
            <person name="Phillips A.J."/>
            <person name="van Rooyen D."/>
            <person name="Rzeszutek E."/>
            <person name="Saraiva M."/>
            <person name="Secombes C.J."/>
            <person name="Seidl M.F."/>
            <person name="Snel B."/>
            <person name="Stassen J.H."/>
            <person name="Sykes S."/>
            <person name="Tripathy S."/>
            <person name="van den Berg H."/>
            <person name="Vega-Arreguin J.C."/>
            <person name="Wawra S."/>
            <person name="Young S.K."/>
            <person name="Zeng Q."/>
            <person name="Dieguez-Uribeondo J."/>
            <person name="Russ C."/>
            <person name="Tyler B.M."/>
            <person name="van West P."/>
        </authorList>
    </citation>
    <scope>NUCLEOTIDE SEQUENCE [LARGE SCALE GENOMIC DNA]</scope>
    <source>
        <strain evidence="2 3">CBS 223.65</strain>
    </source>
</reference>
<gene>
    <name evidence="2" type="ORF">SPRG_06543</name>
</gene>
<dbReference type="GeneID" id="24128888"/>
<dbReference type="Proteomes" id="UP000030745">
    <property type="component" value="Unassembled WGS sequence"/>
</dbReference>
<dbReference type="OrthoDB" id="60662at2759"/>
<name>A0A067CD89_SAPPC</name>
<evidence type="ECO:0000313" key="2">
    <source>
        <dbReference type="EMBL" id="KDO28689.1"/>
    </source>
</evidence>
<dbReference type="KEGG" id="spar:SPRG_06543"/>
<keyword evidence="1" id="KW-0472">Membrane</keyword>
<dbReference type="AlphaFoldDB" id="A0A067CD89"/>
<accession>A0A067CD89</accession>
<keyword evidence="3" id="KW-1185">Reference proteome</keyword>
<keyword evidence="1" id="KW-1133">Transmembrane helix</keyword>
<dbReference type="RefSeq" id="XP_012200747.1">
    <property type="nucleotide sequence ID" value="XM_012345357.1"/>
</dbReference>
<evidence type="ECO:0000256" key="1">
    <source>
        <dbReference type="SAM" id="Phobius"/>
    </source>
</evidence>
<keyword evidence="1" id="KW-0812">Transmembrane</keyword>
<feature type="transmembrane region" description="Helical" evidence="1">
    <location>
        <begin position="455"/>
        <end position="479"/>
    </location>
</feature>